<dbReference type="Proteomes" id="UP001431776">
    <property type="component" value="Unassembled WGS sequence"/>
</dbReference>
<dbReference type="Gene3D" id="1.20.120.330">
    <property type="entry name" value="Nucleotidyltransferases domain 2"/>
    <property type="match status" value="1"/>
</dbReference>
<name>A0AAW6U1Z6_9BACT</name>
<evidence type="ECO:0000313" key="2">
    <source>
        <dbReference type="EMBL" id="MDI6449233.1"/>
    </source>
</evidence>
<dbReference type="RefSeq" id="WP_349244639.1">
    <property type="nucleotide sequence ID" value="NZ_JASCXX010000009.1"/>
</dbReference>
<dbReference type="AlphaFoldDB" id="A0AAW6U1Z6"/>
<dbReference type="InterPro" id="IPR007842">
    <property type="entry name" value="HEPN_dom"/>
</dbReference>
<evidence type="ECO:0000313" key="3">
    <source>
        <dbReference type="Proteomes" id="UP001431776"/>
    </source>
</evidence>
<sequence length="128" mass="14312">MRDPKQAEALLAIAERDHRALCGMEDPAVFSDEIFGFHVQQAVEKTLKAWLCCLGVPFPRTHDLDELGALLEEAGQTTPEAVAGLLEFTDFAVVFRYEAFGDMEADIDRRDAVDKIARLLQHVRKVIA</sequence>
<dbReference type="EMBL" id="JASCXX010000009">
    <property type="protein sequence ID" value="MDI6449233.1"/>
    <property type="molecule type" value="Genomic_DNA"/>
</dbReference>
<protein>
    <submittedName>
        <fullName evidence="2">HEPN domain-containing protein</fullName>
    </submittedName>
</protein>
<reference evidence="2" key="1">
    <citation type="submission" date="2023-05" db="EMBL/GenBank/DDBJ databases">
        <title>Anaerotaeda fermentans gen. nov., sp. nov., a novel anaerobic planctomycete of the new family within the order Sedimentisphaerales isolated from Taman Peninsula, Russia.</title>
        <authorList>
            <person name="Khomyakova M.A."/>
            <person name="Merkel A.Y."/>
            <person name="Slobodkin A.I."/>
        </authorList>
    </citation>
    <scope>NUCLEOTIDE SEQUENCE</scope>
    <source>
        <strain evidence="2">M17dextr</strain>
    </source>
</reference>
<evidence type="ECO:0000259" key="1">
    <source>
        <dbReference type="Pfam" id="PF05168"/>
    </source>
</evidence>
<proteinExistence type="predicted"/>
<dbReference type="SUPFAM" id="SSF81593">
    <property type="entry name" value="Nucleotidyltransferase substrate binding subunit/domain"/>
    <property type="match status" value="1"/>
</dbReference>
<dbReference type="Pfam" id="PF05168">
    <property type="entry name" value="HEPN"/>
    <property type="match status" value="1"/>
</dbReference>
<organism evidence="2 3">
    <name type="scientific">Anaerobaca lacustris</name>
    <dbReference type="NCBI Taxonomy" id="3044600"/>
    <lineage>
        <taxon>Bacteria</taxon>
        <taxon>Pseudomonadati</taxon>
        <taxon>Planctomycetota</taxon>
        <taxon>Phycisphaerae</taxon>
        <taxon>Sedimentisphaerales</taxon>
        <taxon>Anaerobacaceae</taxon>
        <taxon>Anaerobaca</taxon>
    </lineage>
</organism>
<accession>A0AAW6U1Z6</accession>
<feature type="domain" description="HEPN" evidence="1">
    <location>
        <begin position="34"/>
        <end position="120"/>
    </location>
</feature>
<comment type="caution">
    <text evidence="2">The sequence shown here is derived from an EMBL/GenBank/DDBJ whole genome shotgun (WGS) entry which is preliminary data.</text>
</comment>
<keyword evidence="3" id="KW-1185">Reference proteome</keyword>
<gene>
    <name evidence="2" type="ORF">QJ522_09280</name>
</gene>